<dbReference type="PANTHER" id="PTHR12223">
    <property type="entry name" value="VESICULAR MANNOSE-BINDING LECTIN"/>
    <property type="match status" value="1"/>
</dbReference>
<dbReference type="EMBL" id="CP111023">
    <property type="protein sequence ID" value="WAR21967.1"/>
    <property type="molecule type" value="Genomic_DNA"/>
</dbReference>
<name>A0ABY7FIL1_MYAAR</name>
<feature type="transmembrane region" description="Helical" evidence="6">
    <location>
        <begin position="264"/>
        <end position="286"/>
    </location>
</feature>
<evidence type="ECO:0000256" key="7">
    <source>
        <dbReference type="SAM" id="SignalP"/>
    </source>
</evidence>
<evidence type="ECO:0000256" key="2">
    <source>
        <dbReference type="ARBA" id="ARBA00022692"/>
    </source>
</evidence>
<evidence type="ECO:0000256" key="6">
    <source>
        <dbReference type="SAM" id="Phobius"/>
    </source>
</evidence>
<feature type="chain" id="PRO_5046289768" evidence="7">
    <location>
        <begin position="24"/>
        <end position="298"/>
    </location>
</feature>
<keyword evidence="10" id="KW-1185">Reference proteome</keyword>
<dbReference type="PANTHER" id="PTHR12223:SF45">
    <property type="entry name" value="RE50040P"/>
    <property type="match status" value="1"/>
</dbReference>
<keyword evidence="5 6" id="KW-0472">Membrane</keyword>
<feature type="signal peptide" evidence="7">
    <location>
        <begin position="1"/>
        <end position="23"/>
    </location>
</feature>
<evidence type="ECO:0000313" key="9">
    <source>
        <dbReference type="EMBL" id="WAR21967.1"/>
    </source>
</evidence>
<dbReference type="InterPro" id="IPR013320">
    <property type="entry name" value="ConA-like_dom_sf"/>
</dbReference>
<keyword evidence="2 6" id="KW-0812">Transmembrane</keyword>
<comment type="subcellular location">
    <subcellularLocation>
        <location evidence="1">Membrane</location>
        <topology evidence="1">Single-pass type I membrane protein</topology>
    </subcellularLocation>
</comment>
<evidence type="ECO:0000259" key="8">
    <source>
        <dbReference type="PROSITE" id="PS51328"/>
    </source>
</evidence>
<dbReference type="InterPro" id="IPR051136">
    <property type="entry name" value="Intracellular_Lectin-GPT"/>
</dbReference>
<dbReference type="InterPro" id="IPR005052">
    <property type="entry name" value="Lectin_leg"/>
</dbReference>
<protein>
    <submittedName>
        <fullName evidence="9">LMAN2-like protein</fullName>
    </submittedName>
</protein>
<feature type="domain" description="L-type lectin-like" evidence="8">
    <location>
        <begin position="1"/>
        <end position="216"/>
    </location>
</feature>
<proteinExistence type="predicted"/>
<evidence type="ECO:0000256" key="3">
    <source>
        <dbReference type="ARBA" id="ARBA00022729"/>
    </source>
</evidence>
<dbReference type="PROSITE" id="PS51328">
    <property type="entry name" value="L_LECTIN_LIKE"/>
    <property type="match status" value="1"/>
</dbReference>
<organism evidence="9 10">
    <name type="scientific">Mya arenaria</name>
    <name type="common">Soft-shell clam</name>
    <dbReference type="NCBI Taxonomy" id="6604"/>
    <lineage>
        <taxon>Eukaryota</taxon>
        <taxon>Metazoa</taxon>
        <taxon>Spiralia</taxon>
        <taxon>Lophotrochozoa</taxon>
        <taxon>Mollusca</taxon>
        <taxon>Bivalvia</taxon>
        <taxon>Autobranchia</taxon>
        <taxon>Heteroconchia</taxon>
        <taxon>Euheterodonta</taxon>
        <taxon>Imparidentia</taxon>
        <taxon>Neoheterodontei</taxon>
        <taxon>Myida</taxon>
        <taxon>Myoidea</taxon>
        <taxon>Myidae</taxon>
        <taxon>Mya</taxon>
    </lineage>
</organism>
<dbReference type="SUPFAM" id="SSF49899">
    <property type="entry name" value="Concanavalin A-like lectins/glucanases"/>
    <property type="match status" value="1"/>
</dbReference>
<evidence type="ECO:0000256" key="4">
    <source>
        <dbReference type="ARBA" id="ARBA00022989"/>
    </source>
</evidence>
<evidence type="ECO:0000256" key="5">
    <source>
        <dbReference type="ARBA" id="ARBA00023136"/>
    </source>
</evidence>
<reference evidence="9" key="1">
    <citation type="submission" date="2022-11" db="EMBL/GenBank/DDBJ databases">
        <title>Centuries of genome instability and evolution in soft-shell clam transmissible cancer (bioRxiv).</title>
        <authorList>
            <person name="Hart S.F.M."/>
            <person name="Yonemitsu M.A."/>
            <person name="Giersch R.M."/>
            <person name="Beal B.F."/>
            <person name="Arriagada G."/>
            <person name="Davis B.W."/>
            <person name="Ostrander E.A."/>
            <person name="Goff S.P."/>
            <person name="Metzger M.J."/>
        </authorList>
    </citation>
    <scope>NUCLEOTIDE SEQUENCE</scope>
    <source>
        <strain evidence="9">MELC-2E11</strain>
        <tissue evidence="9">Siphon/mantle</tissue>
    </source>
</reference>
<keyword evidence="4 6" id="KW-1133">Transmembrane helix</keyword>
<dbReference type="Proteomes" id="UP001164746">
    <property type="component" value="Chromosome 12"/>
</dbReference>
<gene>
    <name evidence="9" type="ORF">MAR_015941</name>
</gene>
<evidence type="ECO:0000313" key="10">
    <source>
        <dbReference type="Proteomes" id="UP001164746"/>
    </source>
</evidence>
<dbReference type="Gene3D" id="2.60.120.200">
    <property type="match status" value="2"/>
</dbReference>
<evidence type="ECO:0000256" key="1">
    <source>
        <dbReference type="ARBA" id="ARBA00004479"/>
    </source>
</evidence>
<dbReference type="Pfam" id="PF03388">
    <property type="entry name" value="Lectin_leg-like"/>
    <property type="match status" value="2"/>
</dbReference>
<accession>A0ABY7FIL1</accession>
<keyword evidence="3 7" id="KW-0732">Signal</keyword>
<sequence length="298" mass="33119">MATPGKMNLSIFNLLVILSLTTATWNTNDYLKREHSLVKPFQGAGMNIPLWDFLGTTMVTSNYIRLTPDRQSTQGAIWNSVPCRVKNWELHVQFKVHGSGKSLFGDGFVHQHPYISAMVNNGTMNYDHDRDGTHTELAGCSSLFRNKDYDTYLAIRYEGSTSKLKVSMDIDGKNGWTECFTVDGVRLPLGYYFGVSAATGQLADNHDIMSLKLYELDVPETEGDKPFTGLPEADFFASPRDHVEDPKGGFMSGGGGGGWSGIKIFFVILLVIIGIIVCGAVAYVIFNRDDPSKRKRFY</sequence>